<proteinExistence type="predicted"/>
<reference evidence="2 3" key="1">
    <citation type="submission" date="2024-01" db="EMBL/GenBank/DDBJ databases">
        <title>The complete chloroplast genome sequence of Lithospermum erythrorhizon: insights into the phylogenetic relationship among Boraginaceae species and the maternal lineages of purple gromwells.</title>
        <authorList>
            <person name="Okada T."/>
            <person name="Watanabe K."/>
        </authorList>
    </citation>
    <scope>NUCLEOTIDE SEQUENCE [LARGE SCALE GENOMIC DNA]</scope>
</reference>
<accession>A0AAV3PS24</accession>
<gene>
    <name evidence="2" type="ORF">LIER_11892</name>
</gene>
<organism evidence="2 3">
    <name type="scientific">Lithospermum erythrorhizon</name>
    <name type="common">Purple gromwell</name>
    <name type="synonym">Lithospermum officinale var. erythrorhizon</name>
    <dbReference type="NCBI Taxonomy" id="34254"/>
    <lineage>
        <taxon>Eukaryota</taxon>
        <taxon>Viridiplantae</taxon>
        <taxon>Streptophyta</taxon>
        <taxon>Embryophyta</taxon>
        <taxon>Tracheophyta</taxon>
        <taxon>Spermatophyta</taxon>
        <taxon>Magnoliopsida</taxon>
        <taxon>eudicotyledons</taxon>
        <taxon>Gunneridae</taxon>
        <taxon>Pentapetalae</taxon>
        <taxon>asterids</taxon>
        <taxon>lamiids</taxon>
        <taxon>Boraginales</taxon>
        <taxon>Boraginaceae</taxon>
        <taxon>Boraginoideae</taxon>
        <taxon>Lithospermeae</taxon>
        <taxon>Lithospermum</taxon>
    </lineage>
</organism>
<keyword evidence="3" id="KW-1185">Reference proteome</keyword>
<dbReference type="EMBL" id="BAABME010002239">
    <property type="protein sequence ID" value="GAA0153722.1"/>
    <property type="molecule type" value="Genomic_DNA"/>
</dbReference>
<dbReference type="Proteomes" id="UP001454036">
    <property type="component" value="Unassembled WGS sequence"/>
</dbReference>
<feature type="region of interest" description="Disordered" evidence="1">
    <location>
        <begin position="1"/>
        <end position="41"/>
    </location>
</feature>
<evidence type="ECO:0000313" key="3">
    <source>
        <dbReference type="Proteomes" id="UP001454036"/>
    </source>
</evidence>
<sequence>MARTKRTTMRRSPPCKRAKSAGGVKYASPSPSPPASLSSAKPIVGLLSPRPTLDKAMHGAFSPSWTKGPCRGWLIWALVLSFPLFDGSDSSLASFLGRLRLSSFSSWSHHPVSGNPGLERRTGPEVPQSGGDRAGVVGSSPISQQSPLGYFSAGSRPEESPGGEGRCRPSRFCCSSGEGGPAARLHLGQPFAMPLHRCHCPIGLCSELSGLESNTLSFG</sequence>
<evidence type="ECO:0000256" key="1">
    <source>
        <dbReference type="SAM" id="MobiDB-lite"/>
    </source>
</evidence>
<dbReference type="AlphaFoldDB" id="A0AAV3PS24"/>
<comment type="caution">
    <text evidence="2">The sequence shown here is derived from an EMBL/GenBank/DDBJ whole genome shotgun (WGS) entry which is preliminary data.</text>
</comment>
<feature type="compositionally biased region" description="Basic residues" evidence="1">
    <location>
        <begin position="1"/>
        <end position="19"/>
    </location>
</feature>
<protein>
    <submittedName>
        <fullName evidence="2">Uncharacterized protein</fullName>
    </submittedName>
</protein>
<feature type="region of interest" description="Disordered" evidence="1">
    <location>
        <begin position="110"/>
        <end position="165"/>
    </location>
</feature>
<name>A0AAV3PS24_LITER</name>
<evidence type="ECO:0000313" key="2">
    <source>
        <dbReference type="EMBL" id="GAA0153722.1"/>
    </source>
</evidence>